<accession>A0A4Z0W260</accession>
<dbReference type="InterPro" id="IPR007329">
    <property type="entry name" value="FMN-bd"/>
</dbReference>
<dbReference type="GO" id="GO:0010181">
    <property type="term" value="F:FMN binding"/>
    <property type="evidence" value="ECO:0007669"/>
    <property type="project" value="InterPro"/>
</dbReference>
<feature type="domain" description="FMN-binding" evidence="1">
    <location>
        <begin position="163"/>
        <end position="249"/>
    </location>
</feature>
<proteinExistence type="predicted"/>
<evidence type="ECO:0000259" key="1">
    <source>
        <dbReference type="SMART" id="SM00900"/>
    </source>
</evidence>
<reference evidence="2 3" key="1">
    <citation type="submission" date="2019-04" db="EMBL/GenBank/DDBJ databases">
        <title>Draft genome sequence data and analysis of a Fermenting Bacterium, Geotoga petraea strain HO-Geo1, isolated from heavy-oil petroleum reservoir in Russia.</title>
        <authorList>
            <person name="Grouzdev D.S."/>
            <person name="Semenova E.M."/>
            <person name="Sokolova D.S."/>
            <person name="Tourova T.P."/>
            <person name="Poltaraus A.B."/>
            <person name="Nazina T.N."/>
        </authorList>
    </citation>
    <scope>NUCLEOTIDE SEQUENCE [LARGE SCALE GENOMIC DNA]</scope>
    <source>
        <strain evidence="2 3">HO-Geo1</strain>
    </source>
</reference>
<dbReference type="OrthoDB" id="1937675at2"/>
<comment type="caution">
    <text evidence="2">The sequence shown here is derived from an EMBL/GenBank/DDBJ whole genome shotgun (WGS) entry which is preliminary data.</text>
</comment>
<protein>
    <submittedName>
        <fullName evidence="2">FMN-binding protein</fullName>
    </submittedName>
</protein>
<dbReference type="AlphaFoldDB" id="A0A4Z0W260"/>
<feature type="domain" description="FMN-binding" evidence="1">
    <location>
        <begin position="45"/>
        <end position="133"/>
    </location>
</feature>
<sequence>MGGYIMKKLLSLVMVFTLVVFSFAAGHIDLANGTYRAEMVEASHGWVDFVELTVKDGKIADVLMDSYNVEDGSLKSNDANYAKNMGMDPEKYFGELAKDLEKSQNIDEVDTVTGATHSSDNFRALVKGILERGVTDGTIAVNVLAYNKADGTYRAEATEPIHGWTDFLEITVKNGKITKVVADAFNADGGLKTKDPNYAKNMGMDPAKFFATLADRLVKADRPADVDTVTGATSSSDAVRFLAHAIKYRGVPGETIKVNFSNFAASNLPDGEYRAEMAEAEHGWTDFLEITVKNGIIVDAYADAFNANGGLKTDDPVYAKNMGMEPSRFYSVLSYRVIAEQSASEVDTFTGASGSSANVKNLLSGIIENGKPGKTIKVK</sequence>
<organism evidence="2 3">
    <name type="scientific">Geotoga petraea</name>
    <dbReference type="NCBI Taxonomy" id="28234"/>
    <lineage>
        <taxon>Bacteria</taxon>
        <taxon>Thermotogati</taxon>
        <taxon>Thermotogota</taxon>
        <taxon>Thermotogae</taxon>
        <taxon>Petrotogales</taxon>
        <taxon>Petrotogaceae</taxon>
        <taxon>Geotoga</taxon>
    </lineage>
</organism>
<name>A0A4Z0W260_9BACT</name>
<dbReference type="Proteomes" id="UP000297288">
    <property type="component" value="Unassembled WGS sequence"/>
</dbReference>
<evidence type="ECO:0000313" key="3">
    <source>
        <dbReference type="Proteomes" id="UP000297288"/>
    </source>
</evidence>
<dbReference type="SMART" id="SM00900">
    <property type="entry name" value="FMN_bind"/>
    <property type="match status" value="3"/>
</dbReference>
<dbReference type="EMBL" id="SRME01000003">
    <property type="protein sequence ID" value="TGG87956.1"/>
    <property type="molecule type" value="Genomic_DNA"/>
</dbReference>
<feature type="domain" description="FMN-binding" evidence="1">
    <location>
        <begin position="283"/>
        <end position="370"/>
    </location>
</feature>
<gene>
    <name evidence="2" type="ORF">E4650_06335</name>
</gene>
<evidence type="ECO:0000313" key="2">
    <source>
        <dbReference type="EMBL" id="TGG87956.1"/>
    </source>
</evidence>
<dbReference type="Gene3D" id="3.90.1010.20">
    <property type="match status" value="3"/>
</dbReference>
<dbReference type="GO" id="GO:0016020">
    <property type="term" value="C:membrane"/>
    <property type="evidence" value="ECO:0007669"/>
    <property type="project" value="InterPro"/>
</dbReference>
<dbReference type="Pfam" id="PF04205">
    <property type="entry name" value="FMN_bind"/>
    <property type="match status" value="2"/>
</dbReference>